<dbReference type="Proteomes" id="UP000322234">
    <property type="component" value="Unassembled WGS sequence"/>
</dbReference>
<name>A0A6B0QUU4_9CETA</name>
<organism evidence="2 3">
    <name type="scientific">Bos mutus</name>
    <name type="common">wild yak</name>
    <dbReference type="NCBI Taxonomy" id="72004"/>
    <lineage>
        <taxon>Eukaryota</taxon>
        <taxon>Metazoa</taxon>
        <taxon>Chordata</taxon>
        <taxon>Craniata</taxon>
        <taxon>Vertebrata</taxon>
        <taxon>Euteleostomi</taxon>
        <taxon>Mammalia</taxon>
        <taxon>Eutheria</taxon>
        <taxon>Laurasiatheria</taxon>
        <taxon>Artiodactyla</taxon>
        <taxon>Ruminantia</taxon>
        <taxon>Pecora</taxon>
        <taxon>Bovidae</taxon>
        <taxon>Bovinae</taxon>
        <taxon>Bos</taxon>
    </lineage>
</organism>
<accession>A0A6B0QUU4</accession>
<keyword evidence="3" id="KW-1185">Reference proteome</keyword>
<feature type="region of interest" description="Disordered" evidence="1">
    <location>
        <begin position="1"/>
        <end position="60"/>
    </location>
</feature>
<gene>
    <name evidence="2" type="ORF">E5288_WYG000361</name>
</gene>
<evidence type="ECO:0000313" key="2">
    <source>
        <dbReference type="EMBL" id="MXQ79123.1"/>
    </source>
</evidence>
<dbReference type="EMBL" id="VBQZ03000001">
    <property type="protein sequence ID" value="MXQ79123.1"/>
    <property type="molecule type" value="Genomic_DNA"/>
</dbReference>
<comment type="caution">
    <text evidence="2">The sequence shown here is derived from an EMBL/GenBank/DDBJ whole genome shotgun (WGS) entry which is preliminary data.</text>
</comment>
<feature type="compositionally biased region" description="Low complexity" evidence="1">
    <location>
        <begin position="14"/>
        <end position="40"/>
    </location>
</feature>
<reference evidence="2" key="1">
    <citation type="submission" date="2019-10" db="EMBL/GenBank/DDBJ databases">
        <title>The sequence and de novo assembly of the wild yak genome.</title>
        <authorList>
            <person name="Liu Y."/>
        </authorList>
    </citation>
    <scope>NUCLEOTIDE SEQUENCE [LARGE SCALE GENOMIC DNA]</scope>
    <source>
        <strain evidence="2">WY2019</strain>
    </source>
</reference>
<protein>
    <submittedName>
        <fullName evidence="2">Uncharacterized protein</fullName>
    </submittedName>
</protein>
<evidence type="ECO:0000256" key="1">
    <source>
        <dbReference type="SAM" id="MobiDB-lite"/>
    </source>
</evidence>
<proteinExistence type="predicted"/>
<sequence length="85" mass="8599">MRNGSNRETGGLRGAHVGPAVPAVGPGEGSPAGAHAPASPRKSPRTTSRASPDTDVGRAEEMHVVEEAAAFPGAYAQVQTWGPLT</sequence>
<dbReference type="AlphaFoldDB" id="A0A6B0QUU4"/>
<evidence type="ECO:0000313" key="3">
    <source>
        <dbReference type="Proteomes" id="UP000322234"/>
    </source>
</evidence>